<protein>
    <submittedName>
        <fullName evidence="1">Uncharacterized protein</fullName>
    </submittedName>
</protein>
<accession>A0A067PNK2</accession>
<name>A0A067PNK2_9AGAM</name>
<gene>
    <name evidence="1" type="ORF">JAAARDRAFT_310400</name>
</gene>
<dbReference type="Gene3D" id="1.20.1280.50">
    <property type="match status" value="1"/>
</dbReference>
<proteinExistence type="predicted"/>
<reference evidence="2" key="1">
    <citation type="journal article" date="2014" name="Proc. Natl. Acad. Sci. U.S.A.">
        <title>Extensive sampling of basidiomycete genomes demonstrates inadequacy of the white-rot/brown-rot paradigm for wood decay fungi.</title>
        <authorList>
            <person name="Riley R."/>
            <person name="Salamov A.A."/>
            <person name="Brown D.W."/>
            <person name="Nagy L.G."/>
            <person name="Floudas D."/>
            <person name="Held B.W."/>
            <person name="Levasseur A."/>
            <person name="Lombard V."/>
            <person name="Morin E."/>
            <person name="Otillar R."/>
            <person name="Lindquist E.A."/>
            <person name="Sun H."/>
            <person name="LaButti K.M."/>
            <person name="Schmutz J."/>
            <person name="Jabbour D."/>
            <person name="Luo H."/>
            <person name="Baker S.E."/>
            <person name="Pisabarro A.G."/>
            <person name="Walton J.D."/>
            <person name="Blanchette R.A."/>
            <person name="Henrissat B."/>
            <person name="Martin F."/>
            <person name="Cullen D."/>
            <person name="Hibbett D.S."/>
            <person name="Grigoriev I.V."/>
        </authorList>
    </citation>
    <scope>NUCLEOTIDE SEQUENCE [LARGE SCALE GENOMIC DNA]</scope>
    <source>
        <strain evidence="2">MUCL 33604</strain>
    </source>
</reference>
<sequence>MSILGADSLYTPYEMEISSSDASSAYVSELLPEISRLELDLSILCKQIEELTLRRDEGFRKLRDMKSLLSPICRLPPEILAKVFVECAHIYGHDDPARNPISLVLAQICYYWRRVALSTPLLWSSIDIRGNEIAEEFSAKYIHRISLFLERSGTSPLSLVINLRDLEVQDLPEILIPSICRCNHLLITFDDRDEEGSPLCRILRSIETNAPLLESLSIYGSESRGLRAVDIGRGAPLLRAMTISYPPSGLCVPWTRLTHLHLGDQEILGADCLPFTDCLHALRQCVELTHCWFNFVNEEGEQDHPPVAPIILPKLRFLHLTRMLEDSILFHHLTVPNLRELVCCPTRWQFRKSLAPAPALEDCLRRSGCTLNKIIIGTRGVEAGDVIEWLRCTSSVTEVKLVGDDFGSHKDEMAVHIAILKSLIVESSVEEPVPHLLPNLHGISVLVDRPSRLLADTLAKVILSRYDATLHNDLPSLLPYGHLGFYENSMTRGDMDEHDIRRHLSTLCPRGVKLGASHWNRANRFDWPFVSPG</sequence>
<organism evidence="1 2">
    <name type="scientific">Jaapia argillacea MUCL 33604</name>
    <dbReference type="NCBI Taxonomy" id="933084"/>
    <lineage>
        <taxon>Eukaryota</taxon>
        <taxon>Fungi</taxon>
        <taxon>Dikarya</taxon>
        <taxon>Basidiomycota</taxon>
        <taxon>Agaricomycotina</taxon>
        <taxon>Agaricomycetes</taxon>
        <taxon>Agaricomycetidae</taxon>
        <taxon>Jaapiales</taxon>
        <taxon>Jaapiaceae</taxon>
        <taxon>Jaapia</taxon>
    </lineage>
</organism>
<dbReference type="EMBL" id="KL197722">
    <property type="protein sequence ID" value="KDQ56374.1"/>
    <property type="molecule type" value="Genomic_DNA"/>
</dbReference>
<dbReference type="Proteomes" id="UP000027265">
    <property type="component" value="Unassembled WGS sequence"/>
</dbReference>
<keyword evidence="2" id="KW-1185">Reference proteome</keyword>
<dbReference type="OrthoDB" id="3139399at2759"/>
<dbReference type="AlphaFoldDB" id="A0A067PNK2"/>
<dbReference type="InParanoid" id="A0A067PNK2"/>
<dbReference type="HOGENOM" id="CLU_018544_12_1_1"/>
<evidence type="ECO:0000313" key="1">
    <source>
        <dbReference type="EMBL" id="KDQ56374.1"/>
    </source>
</evidence>
<evidence type="ECO:0000313" key="2">
    <source>
        <dbReference type="Proteomes" id="UP000027265"/>
    </source>
</evidence>